<keyword evidence="3 5" id="KW-0342">GTP-binding</keyword>
<dbReference type="InterPro" id="IPR000158">
    <property type="entry name" value="Cell_div_FtsZ"/>
</dbReference>
<dbReference type="GO" id="GO:0032153">
    <property type="term" value="C:cell division site"/>
    <property type="evidence" value="ECO:0007669"/>
    <property type="project" value="TreeGrafter"/>
</dbReference>
<dbReference type="Gene3D" id="3.30.1330.20">
    <property type="entry name" value="Tubulin/FtsZ, C-terminal domain"/>
    <property type="match status" value="1"/>
</dbReference>
<keyword evidence="5" id="KW-0717">Septation</keyword>
<dbReference type="PROSITE" id="PS01135">
    <property type="entry name" value="FTSZ_2"/>
    <property type="match status" value="1"/>
</dbReference>
<gene>
    <name evidence="8" type="ORF">A3E04_00765</name>
</gene>
<evidence type="ECO:0000259" key="6">
    <source>
        <dbReference type="SMART" id="SM00864"/>
    </source>
</evidence>
<evidence type="ECO:0000256" key="5">
    <source>
        <dbReference type="RuleBase" id="RU000631"/>
    </source>
</evidence>
<dbReference type="InterPro" id="IPR018316">
    <property type="entry name" value="Tubulin/FtsZ_2-layer-sand-dom"/>
</dbReference>
<keyword evidence="5 8" id="KW-0132">Cell division</keyword>
<dbReference type="GO" id="GO:0005525">
    <property type="term" value="F:GTP binding"/>
    <property type="evidence" value="ECO:0007669"/>
    <property type="project" value="UniProtKB-KW"/>
</dbReference>
<dbReference type="FunFam" id="3.40.50.1440:FF:000001">
    <property type="entry name" value="Cell division protein FtsZ"/>
    <property type="match status" value="1"/>
</dbReference>
<dbReference type="InterPro" id="IPR003008">
    <property type="entry name" value="Tubulin_FtsZ_GTPase"/>
</dbReference>
<evidence type="ECO:0000313" key="9">
    <source>
        <dbReference type="Proteomes" id="UP000176968"/>
    </source>
</evidence>
<dbReference type="AlphaFoldDB" id="A0A1F6GKE8"/>
<dbReference type="GO" id="GO:0003924">
    <property type="term" value="F:GTPase activity"/>
    <property type="evidence" value="ECO:0007669"/>
    <property type="project" value="UniProtKB-UniRule"/>
</dbReference>
<reference evidence="8 9" key="1">
    <citation type="journal article" date="2016" name="Nat. Commun.">
        <title>Thousands of microbial genomes shed light on interconnected biogeochemical processes in an aquifer system.</title>
        <authorList>
            <person name="Anantharaman K."/>
            <person name="Brown C.T."/>
            <person name="Hug L.A."/>
            <person name="Sharon I."/>
            <person name="Castelle C.J."/>
            <person name="Probst A.J."/>
            <person name="Thomas B.C."/>
            <person name="Singh A."/>
            <person name="Wilkins M.J."/>
            <person name="Karaoz U."/>
            <person name="Brodie E.L."/>
            <person name="Williams K.H."/>
            <person name="Hubbard S.S."/>
            <person name="Banfield J.F."/>
        </authorList>
    </citation>
    <scope>NUCLEOTIDE SEQUENCE [LARGE SCALE GENOMIC DNA]</scope>
</reference>
<feature type="domain" description="Tubulin/FtsZ GTPase" evidence="6">
    <location>
        <begin position="27"/>
        <end position="219"/>
    </location>
</feature>
<dbReference type="SUPFAM" id="SSF52490">
    <property type="entry name" value="Tubulin nucleotide-binding domain-like"/>
    <property type="match status" value="1"/>
</dbReference>
<dbReference type="GO" id="GO:0005737">
    <property type="term" value="C:cytoplasm"/>
    <property type="evidence" value="ECO:0007669"/>
    <property type="project" value="UniProtKB-SubCell"/>
</dbReference>
<dbReference type="SMART" id="SM00865">
    <property type="entry name" value="Tubulin_C"/>
    <property type="match status" value="1"/>
</dbReference>
<dbReference type="NCBIfam" id="TIGR00065">
    <property type="entry name" value="ftsZ"/>
    <property type="match status" value="1"/>
</dbReference>
<dbReference type="Pfam" id="PF12327">
    <property type="entry name" value="FtsZ_C"/>
    <property type="match status" value="1"/>
</dbReference>
<dbReference type="HAMAP" id="MF_00909">
    <property type="entry name" value="FtsZ"/>
    <property type="match status" value="1"/>
</dbReference>
<protein>
    <recommendedName>
        <fullName evidence="4 5">Cell division protein FtsZ</fullName>
    </recommendedName>
</protein>
<name>A0A1F6GKE8_9BACT</name>
<evidence type="ECO:0000259" key="7">
    <source>
        <dbReference type="SMART" id="SM00865"/>
    </source>
</evidence>
<dbReference type="InterPro" id="IPR045061">
    <property type="entry name" value="FtsZ/CetZ"/>
</dbReference>
<dbReference type="InterPro" id="IPR037103">
    <property type="entry name" value="Tubulin/FtsZ-like_C"/>
</dbReference>
<dbReference type="EMBL" id="MFMY01000054">
    <property type="protein sequence ID" value="OGG98589.1"/>
    <property type="molecule type" value="Genomic_DNA"/>
</dbReference>
<evidence type="ECO:0000256" key="4">
    <source>
        <dbReference type="NCBIfam" id="TIGR00065"/>
    </source>
</evidence>
<dbReference type="InterPro" id="IPR020805">
    <property type="entry name" value="Cell_div_FtsZ_CS"/>
</dbReference>
<keyword evidence="2 5" id="KW-0547">Nucleotide-binding</keyword>
<dbReference type="Proteomes" id="UP000176968">
    <property type="component" value="Unassembled WGS sequence"/>
</dbReference>
<dbReference type="SUPFAM" id="SSF55307">
    <property type="entry name" value="Tubulin C-terminal domain-like"/>
    <property type="match status" value="1"/>
</dbReference>
<proteinExistence type="inferred from homology"/>
<dbReference type="GO" id="GO:0000917">
    <property type="term" value="P:division septum assembly"/>
    <property type="evidence" value="ECO:0007669"/>
    <property type="project" value="UniProtKB-KW"/>
</dbReference>
<accession>A0A1F6GKE8</accession>
<feature type="domain" description="Tubulin/FtsZ 2-layer sandwich" evidence="7">
    <location>
        <begin position="221"/>
        <end position="324"/>
    </location>
</feature>
<evidence type="ECO:0000256" key="2">
    <source>
        <dbReference type="ARBA" id="ARBA00022741"/>
    </source>
</evidence>
<organism evidence="8 9">
    <name type="scientific">Candidatus Kuenenbacteria bacterium RIFCSPHIGHO2_12_FULL_42_14</name>
    <dbReference type="NCBI Taxonomy" id="1798563"/>
    <lineage>
        <taxon>Bacteria</taxon>
        <taxon>Candidatus Kueneniibacteriota</taxon>
    </lineage>
</organism>
<evidence type="ECO:0000256" key="1">
    <source>
        <dbReference type="ARBA" id="ARBA00009690"/>
    </source>
</evidence>
<dbReference type="InterPro" id="IPR008280">
    <property type="entry name" value="Tub_FtsZ_C"/>
</dbReference>
<comment type="subunit">
    <text evidence="5">Homodimer. Polymerizes to form a dynamic ring structure in a strictly GTP-dependent manner.</text>
</comment>
<dbReference type="InterPro" id="IPR036525">
    <property type="entry name" value="Tubulin/FtsZ_GTPase_sf"/>
</dbReference>
<keyword evidence="5" id="KW-0131">Cell cycle</keyword>
<comment type="subcellular location">
    <subcellularLocation>
        <location evidence="5">Cytoplasm</location>
    </subcellularLocation>
</comment>
<dbReference type="PANTHER" id="PTHR30314:SF3">
    <property type="entry name" value="MITOCHONDRIAL DIVISION PROTEIN FSZA"/>
    <property type="match status" value="1"/>
</dbReference>
<evidence type="ECO:0000256" key="3">
    <source>
        <dbReference type="ARBA" id="ARBA00023134"/>
    </source>
</evidence>
<dbReference type="PANTHER" id="PTHR30314">
    <property type="entry name" value="CELL DIVISION PROTEIN FTSZ-RELATED"/>
    <property type="match status" value="1"/>
</dbReference>
<comment type="function">
    <text evidence="5">Essential cell division protein that forms a contractile ring structure (Z ring) at the future cell division site. The regulation of the ring assembly controls the timing and the location of cell division. One of the functions of the FtsZ ring is to recruit other cell division proteins to the septum to produce a new cell wall between the dividing cells. Binds GTP and shows GTPase activity.</text>
</comment>
<evidence type="ECO:0000313" key="8">
    <source>
        <dbReference type="EMBL" id="OGG98589.1"/>
    </source>
</evidence>
<dbReference type="PRINTS" id="PR00423">
    <property type="entry name" value="CELLDVISFTSZ"/>
</dbReference>
<dbReference type="Pfam" id="PF00091">
    <property type="entry name" value="Tubulin"/>
    <property type="match status" value="1"/>
</dbReference>
<dbReference type="SMART" id="SM00864">
    <property type="entry name" value="Tubulin"/>
    <property type="match status" value="1"/>
</dbReference>
<comment type="similarity">
    <text evidence="1 5">Belongs to the FtsZ family.</text>
</comment>
<sequence>MAITKQSKINRKTKTIEVKPEVETFAKIKVIGVGGGGNSAVNRMVTSDINGVDFISVNTDAQALHQNLAQHKLHIGRTVTRGLGAGMNPELGMKSAEESSSEIREVLKGADMVFITCGLGGGTGTGAAPVIAEIARDLGALTVAVVTRPFSFEGAQRRTIADKGLEELGAKVDTIISIPNDRILQIIDKKTSLLDAFGIVDDVLKQGVKGISELITKPGLINVDFADVKAIMKESGSALMGIGQGSGENRAVDAAKAAIDSPLLELSIEGAKGVLFTVTGPSDLTMNEVNEAARLITASVDSGAKIIFGTTIDNNLKGEVSITV</sequence>
<feature type="non-terminal residue" evidence="8">
    <location>
        <position position="324"/>
    </location>
</feature>
<comment type="caution">
    <text evidence="8">The sequence shown here is derived from an EMBL/GenBank/DDBJ whole genome shotgun (WGS) entry which is preliminary data.</text>
</comment>
<dbReference type="CDD" id="cd02201">
    <property type="entry name" value="FtsZ_type1"/>
    <property type="match status" value="1"/>
</dbReference>
<dbReference type="InterPro" id="IPR024757">
    <property type="entry name" value="FtsZ_C"/>
</dbReference>
<dbReference type="Gene3D" id="3.40.50.1440">
    <property type="entry name" value="Tubulin/FtsZ, GTPase domain"/>
    <property type="match status" value="1"/>
</dbReference>